<feature type="region of interest" description="Disordered" evidence="1">
    <location>
        <begin position="111"/>
        <end position="151"/>
    </location>
</feature>
<dbReference type="InterPro" id="IPR011990">
    <property type="entry name" value="TPR-like_helical_dom_sf"/>
</dbReference>
<proteinExistence type="predicted"/>
<dbReference type="SUPFAM" id="SSF48452">
    <property type="entry name" value="TPR-like"/>
    <property type="match status" value="1"/>
</dbReference>
<name>A0A645DS57_9ZZZZ</name>
<evidence type="ECO:0000256" key="1">
    <source>
        <dbReference type="SAM" id="MobiDB-lite"/>
    </source>
</evidence>
<evidence type="ECO:0008006" key="3">
    <source>
        <dbReference type="Google" id="ProtNLM"/>
    </source>
</evidence>
<organism evidence="2">
    <name type="scientific">bioreactor metagenome</name>
    <dbReference type="NCBI Taxonomy" id="1076179"/>
    <lineage>
        <taxon>unclassified sequences</taxon>
        <taxon>metagenomes</taxon>
        <taxon>ecological metagenomes</taxon>
    </lineage>
</organism>
<accession>A0A645DS57</accession>
<comment type="caution">
    <text evidence="2">The sequence shown here is derived from an EMBL/GenBank/DDBJ whole genome shotgun (WGS) entry which is preliminary data.</text>
</comment>
<gene>
    <name evidence="2" type="ORF">SDC9_138654</name>
</gene>
<feature type="compositionally biased region" description="Basic and acidic residues" evidence="1">
    <location>
        <begin position="111"/>
        <end position="120"/>
    </location>
</feature>
<protein>
    <recommendedName>
        <fullName evidence="3">Lipoprotein</fullName>
    </recommendedName>
</protein>
<evidence type="ECO:0000313" key="2">
    <source>
        <dbReference type="EMBL" id="MPM91523.1"/>
    </source>
</evidence>
<dbReference type="AlphaFoldDB" id="A0A645DS57"/>
<reference evidence="2" key="1">
    <citation type="submission" date="2019-08" db="EMBL/GenBank/DDBJ databases">
        <authorList>
            <person name="Kucharzyk K."/>
            <person name="Murdoch R.W."/>
            <person name="Higgins S."/>
            <person name="Loffler F."/>
        </authorList>
    </citation>
    <scope>NUCLEOTIDE SEQUENCE</scope>
</reference>
<sequence>MIMTVGCSKEDNESFEKYMKEGKMSVANQEYDKALNFFTLAKEEKEDDEELNSLYNQTKSLVEAMDSKEKEDYDTAIQLCENIRSIDSKTSIIKEAADKLKKECIKLKEEKKNSETKKVEQTSNQTSNKTSKKQYFHLLPGSIPHFSPSQI</sequence>
<dbReference type="EMBL" id="VSSQ01038566">
    <property type="protein sequence ID" value="MPM91523.1"/>
    <property type="molecule type" value="Genomic_DNA"/>
</dbReference>